<dbReference type="Proteomes" id="UP000235023">
    <property type="component" value="Unassembled WGS sequence"/>
</dbReference>
<dbReference type="Gene3D" id="3.40.50.1580">
    <property type="entry name" value="Nucleoside phosphorylase domain"/>
    <property type="match status" value="1"/>
</dbReference>
<dbReference type="SUPFAM" id="SSF53167">
    <property type="entry name" value="Purine and uridine phosphorylases"/>
    <property type="match status" value="1"/>
</dbReference>
<dbReference type="OrthoDB" id="1577640at2759"/>
<dbReference type="GO" id="GO:0003824">
    <property type="term" value="F:catalytic activity"/>
    <property type="evidence" value="ECO:0007669"/>
    <property type="project" value="InterPro"/>
</dbReference>
<evidence type="ECO:0000313" key="3">
    <source>
        <dbReference type="EMBL" id="PLN81269.1"/>
    </source>
</evidence>
<proteinExistence type="predicted"/>
<dbReference type="EMBL" id="KZ559538">
    <property type="protein sequence ID" value="PLN81269.1"/>
    <property type="molecule type" value="Genomic_DNA"/>
</dbReference>
<keyword evidence="1" id="KW-0175">Coiled coil</keyword>
<evidence type="ECO:0000256" key="1">
    <source>
        <dbReference type="SAM" id="Coils"/>
    </source>
</evidence>
<evidence type="ECO:0008006" key="5">
    <source>
        <dbReference type="Google" id="ProtNLM"/>
    </source>
</evidence>
<evidence type="ECO:0000256" key="2">
    <source>
        <dbReference type="SAM" id="MobiDB-lite"/>
    </source>
</evidence>
<feature type="compositionally biased region" description="Polar residues" evidence="2">
    <location>
        <begin position="547"/>
        <end position="559"/>
    </location>
</feature>
<feature type="compositionally biased region" description="Polar residues" evidence="2">
    <location>
        <begin position="582"/>
        <end position="591"/>
    </location>
</feature>
<dbReference type="PANTHER" id="PTHR46082:SF6">
    <property type="entry name" value="AAA+ ATPASE DOMAIN-CONTAINING PROTEIN-RELATED"/>
    <property type="match status" value="1"/>
</dbReference>
<dbReference type="AlphaFoldDB" id="A0A2J5HVL5"/>
<name>A0A2J5HVL5_9EURO</name>
<dbReference type="InterPro" id="IPR035994">
    <property type="entry name" value="Nucleoside_phosphorylase_sf"/>
</dbReference>
<organism evidence="3 4">
    <name type="scientific">Aspergillus taichungensis</name>
    <dbReference type="NCBI Taxonomy" id="482145"/>
    <lineage>
        <taxon>Eukaryota</taxon>
        <taxon>Fungi</taxon>
        <taxon>Dikarya</taxon>
        <taxon>Ascomycota</taxon>
        <taxon>Pezizomycotina</taxon>
        <taxon>Eurotiomycetes</taxon>
        <taxon>Eurotiomycetidae</taxon>
        <taxon>Eurotiales</taxon>
        <taxon>Aspergillaceae</taxon>
        <taxon>Aspergillus</taxon>
        <taxon>Aspergillus subgen. Circumdati</taxon>
    </lineage>
</organism>
<dbReference type="GO" id="GO:0009116">
    <property type="term" value="P:nucleoside metabolic process"/>
    <property type="evidence" value="ECO:0007669"/>
    <property type="project" value="InterPro"/>
</dbReference>
<sequence length="606" mass="67468">MNGARTLTHSPSMNWLRKIHDQSPPDEIPHPSRFRWGWLCASGSDYQAVLRVLDHRFSTNGHEEVQHSKGYTLGHIGKHNIVICPPNYSQTCLSLDAENMQLAYPSIQQFLIVGIASGMATPNLDVRLGDIIIGERAFSYDVQTGIHGDTYAPRNVALEQTCRALNTKILLREGGVQDFVQEFVQKQPSQFQRPKNRDILFESDYLHTNSCKCLKKPASTISEGIVRPDRSPDKLIQVHYGTIASLSQDLEDANLRDRLAFAKNVLCADTQSASTMEKVNCLPVLGICNYGDSHKQNYWNNYASLTAVICAKELLDCIALLPVTNTANGIDGETPVSSAMTKAIDPEFDLINEIKNDLKIIEDKIHICHQKSDSVFKSSNHHVQDMKAEVAALKHAERKCKQDLEELRQKIKSEMQQNYVSKPEWNELKKRVSKDTQRIRLSEMSMKFMWGMAQINRAGGQAVDKLMSKHAAEFPENLRNADSSPLPGPSDTHGVIRSCPRPPEHANGDQLPGRIPNHEDDHEGSFPPTSPQHESAQTGPRFCSVTPRESQGAFLQQQVTRSEYHANIPSPILERNGLLSPAATNSETSLPYSPAGISTEGHDSAS</sequence>
<feature type="region of interest" description="Disordered" evidence="2">
    <location>
        <begin position="478"/>
        <end position="559"/>
    </location>
</feature>
<gene>
    <name evidence="3" type="ORF">BDW42DRAFT_200891</name>
</gene>
<keyword evidence="4" id="KW-1185">Reference proteome</keyword>
<reference evidence="4" key="1">
    <citation type="submission" date="2017-12" db="EMBL/GenBank/DDBJ databases">
        <authorList>
            <consortium name="DOE Joint Genome Institute"/>
            <person name="Mondo S.J."/>
            <person name="Kjaerbolling I."/>
            <person name="Vesth T.C."/>
            <person name="Frisvad J.C."/>
            <person name="Nybo J.L."/>
            <person name="Theobald S."/>
            <person name="Kuo A."/>
            <person name="Bowyer P."/>
            <person name="Matsuda Y."/>
            <person name="Lyhne E.K."/>
            <person name="Kogle M.E."/>
            <person name="Clum A."/>
            <person name="Lipzen A."/>
            <person name="Salamov A."/>
            <person name="Ngan C.Y."/>
            <person name="Daum C."/>
            <person name="Chiniquy J."/>
            <person name="Barry K."/>
            <person name="LaButti K."/>
            <person name="Haridas S."/>
            <person name="Simmons B.A."/>
            <person name="Magnuson J.K."/>
            <person name="Mortensen U.H."/>
            <person name="Larsen T.O."/>
            <person name="Grigoriev I.V."/>
            <person name="Baker S.E."/>
            <person name="Andersen M.R."/>
            <person name="Nordberg H.P."/>
            <person name="Cantor M.N."/>
            <person name="Hua S.X."/>
        </authorList>
    </citation>
    <scope>NUCLEOTIDE SEQUENCE [LARGE SCALE GENOMIC DNA]</scope>
    <source>
        <strain evidence="4">IBT 19404</strain>
    </source>
</reference>
<dbReference type="InterPro" id="IPR053137">
    <property type="entry name" value="NLR-like"/>
</dbReference>
<dbReference type="PANTHER" id="PTHR46082">
    <property type="entry name" value="ATP/GTP-BINDING PROTEIN-RELATED"/>
    <property type="match status" value="1"/>
</dbReference>
<feature type="coiled-coil region" evidence="1">
    <location>
        <begin position="390"/>
        <end position="417"/>
    </location>
</feature>
<evidence type="ECO:0000313" key="4">
    <source>
        <dbReference type="Proteomes" id="UP000235023"/>
    </source>
</evidence>
<feature type="region of interest" description="Disordered" evidence="2">
    <location>
        <begin position="578"/>
        <end position="606"/>
    </location>
</feature>
<accession>A0A2J5HVL5</accession>
<protein>
    <recommendedName>
        <fullName evidence="5">Nucleoside phosphorylase domain-containing protein</fullName>
    </recommendedName>
</protein>